<name>A0A414P4P3_9FIRM</name>
<evidence type="ECO:0000259" key="1">
    <source>
        <dbReference type="Pfam" id="PF20097"/>
    </source>
</evidence>
<reference evidence="2 3" key="1">
    <citation type="submission" date="2018-08" db="EMBL/GenBank/DDBJ databases">
        <title>A genome reference for cultivated species of the human gut microbiota.</title>
        <authorList>
            <person name="Zou Y."/>
            <person name="Xue W."/>
            <person name="Luo G."/>
        </authorList>
    </citation>
    <scope>NUCLEOTIDE SEQUENCE [LARGE SCALE GENOMIC DNA]</scope>
    <source>
        <strain evidence="2 3">AM25-1LB</strain>
    </source>
</reference>
<gene>
    <name evidence="2" type="ORF">DW672_07680</name>
</gene>
<dbReference type="Pfam" id="PF20097">
    <property type="entry name" value="DUF6487"/>
    <property type="match status" value="1"/>
</dbReference>
<proteinExistence type="predicted"/>
<dbReference type="EMBL" id="QRHG01000016">
    <property type="protein sequence ID" value="RHF60480.1"/>
    <property type="molecule type" value="Genomic_DNA"/>
</dbReference>
<evidence type="ECO:0000313" key="2">
    <source>
        <dbReference type="EMBL" id="RHF60480.1"/>
    </source>
</evidence>
<dbReference type="AlphaFoldDB" id="A0A414P4P3"/>
<dbReference type="RefSeq" id="WP_023920828.1">
    <property type="nucleotide sequence ID" value="NZ_CAJMJQ010000016.1"/>
</dbReference>
<evidence type="ECO:0000313" key="3">
    <source>
        <dbReference type="Proteomes" id="UP000284902"/>
    </source>
</evidence>
<dbReference type="Proteomes" id="UP000284902">
    <property type="component" value="Unassembled WGS sequence"/>
</dbReference>
<comment type="caution">
    <text evidence="2">The sequence shown here is derived from an EMBL/GenBank/DDBJ whole genome shotgun (WGS) entry which is preliminary data.</text>
</comment>
<accession>A0A414P4P3</accession>
<dbReference type="InterPro" id="IPR045504">
    <property type="entry name" value="DUF6487"/>
</dbReference>
<feature type="domain" description="DUF6487" evidence="1">
    <location>
        <begin position="3"/>
        <end position="70"/>
    </location>
</feature>
<sequence>MRCPYCNEEMICGSVQSQREIFFTTKPDKNWLIPSINKKDEIILSSHNWSKPTCMAYHCPACRKVIIDYSVKSE</sequence>
<organism evidence="2 3">
    <name type="scientific">[Ruminococcus] lactaris</name>
    <dbReference type="NCBI Taxonomy" id="46228"/>
    <lineage>
        <taxon>Bacteria</taxon>
        <taxon>Bacillati</taxon>
        <taxon>Bacillota</taxon>
        <taxon>Clostridia</taxon>
        <taxon>Lachnospirales</taxon>
        <taxon>Lachnospiraceae</taxon>
        <taxon>Mediterraneibacter</taxon>
    </lineage>
</organism>
<protein>
    <recommendedName>
        <fullName evidence="1">DUF6487 domain-containing protein</fullName>
    </recommendedName>
</protein>